<gene>
    <name evidence="1" type="ORF">PVAP13_5KG255900</name>
</gene>
<sequence length="145" mass="15470">MYCWELAGNDQRLHMTSVRFTTISPYLISTPVGASTGWSKMAKLLPVVLIVAVHTSRSGGICCALWELHLGQHIANPALIVVGLDGCVHLDCQHREGFPSHLVGRLEHSGLPMSSSLRGTVPGIHGDGSPAPLCCPPTQPAESKQ</sequence>
<reference evidence="1" key="1">
    <citation type="submission" date="2020-05" db="EMBL/GenBank/DDBJ databases">
        <title>WGS assembly of Panicum virgatum.</title>
        <authorList>
            <person name="Lovell J.T."/>
            <person name="Jenkins J."/>
            <person name="Shu S."/>
            <person name="Juenger T.E."/>
            <person name="Schmutz J."/>
        </authorList>
    </citation>
    <scope>NUCLEOTIDE SEQUENCE</scope>
    <source>
        <strain evidence="1">AP13</strain>
    </source>
</reference>
<organism evidence="1 2">
    <name type="scientific">Panicum virgatum</name>
    <name type="common">Blackwell switchgrass</name>
    <dbReference type="NCBI Taxonomy" id="38727"/>
    <lineage>
        <taxon>Eukaryota</taxon>
        <taxon>Viridiplantae</taxon>
        <taxon>Streptophyta</taxon>
        <taxon>Embryophyta</taxon>
        <taxon>Tracheophyta</taxon>
        <taxon>Spermatophyta</taxon>
        <taxon>Magnoliopsida</taxon>
        <taxon>Liliopsida</taxon>
        <taxon>Poales</taxon>
        <taxon>Poaceae</taxon>
        <taxon>PACMAD clade</taxon>
        <taxon>Panicoideae</taxon>
        <taxon>Panicodae</taxon>
        <taxon>Paniceae</taxon>
        <taxon>Panicinae</taxon>
        <taxon>Panicum</taxon>
        <taxon>Panicum sect. Hiantes</taxon>
    </lineage>
</organism>
<dbReference type="EMBL" id="CM029045">
    <property type="protein sequence ID" value="KAG2597402.1"/>
    <property type="molecule type" value="Genomic_DNA"/>
</dbReference>
<evidence type="ECO:0000313" key="2">
    <source>
        <dbReference type="Proteomes" id="UP000823388"/>
    </source>
</evidence>
<accession>A0A8T0SDN2</accession>
<proteinExistence type="predicted"/>
<comment type="caution">
    <text evidence="1">The sequence shown here is derived from an EMBL/GenBank/DDBJ whole genome shotgun (WGS) entry which is preliminary data.</text>
</comment>
<keyword evidence="2" id="KW-1185">Reference proteome</keyword>
<dbReference type="AlphaFoldDB" id="A0A8T0SDN2"/>
<protein>
    <submittedName>
        <fullName evidence="1">Uncharacterized protein</fullName>
    </submittedName>
</protein>
<evidence type="ECO:0000313" key="1">
    <source>
        <dbReference type="EMBL" id="KAG2597402.1"/>
    </source>
</evidence>
<dbReference type="Proteomes" id="UP000823388">
    <property type="component" value="Chromosome 5K"/>
</dbReference>
<name>A0A8T0SDN2_PANVG</name>